<evidence type="ECO:0000256" key="5">
    <source>
        <dbReference type="ARBA" id="ARBA00022692"/>
    </source>
</evidence>
<feature type="domain" description="Casparian strip membrane protein" evidence="9">
    <location>
        <begin position="9"/>
        <end position="141"/>
    </location>
</feature>
<protein>
    <recommendedName>
        <fullName evidence="8">CASP-like protein</fullName>
    </recommendedName>
</protein>
<evidence type="ECO:0000256" key="3">
    <source>
        <dbReference type="ARBA" id="ARBA00011489"/>
    </source>
</evidence>
<evidence type="ECO:0000256" key="8">
    <source>
        <dbReference type="RuleBase" id="RU361233"/>
    </source>
</evidence>
<keyword evidence="5 8" id="KW-0812">Transmembrane</keyword>
<evidence type="ECO:0000256" key="7">
    <source>
        <dbReference type="ARBA" id="ARBA00023136"/>
    </source>
</evidence>
<evidence type="ECO:0000256" key="4">
    <source>
        <dbReference type="ARBA" id="ARBA00022475"/>
    </source>
</evidence>
<gene>
    <name evidence="10" type="ORF">FSB_LOCUS10426</name>
</gene>
<dbReference type="InterPro" id="IPR006702">
    <property type="entry name" value="CASP_dom"/>
</dbReference>
<evidence type="ECO:0000256" key="1">
    <source>
        <dbReference type="ARBA" id="ARBA00004651"/>
    </source>
</evidence>
<comment type="caution">
    <text evidence="8">Lacks conserved residue(s) required for the propagation of feature annotation.</text>
</comment>
<accession>A0A2N9F6Y6</accession>
<dbReference type="EMBL" id="OIVN01000586">
    <property type="protein sequence ID" value="SPC82544.1"/>
    <property type="molecule type" value="Genomic_DNA"/>
</dbReference>
<organism evidence="10">
    <name type="scientific">Fagus sylvatica</name>
    <name type="common">Beechnut</name>
    <dbReference type="NCBI Taxonomy" id="28930"/>
    <lineage>
        <taxon>Eukaryota</taxon>
        <taxon>Viridiplantae</taxon>
        <taxon>Streptophyta</taxon>
        <taxon>Embryophyta</taxon>
        <taxon>Tracheophyta</taxon>
        <taxon>Spermatophyta</taxon>
        <taxon>Magnoliopsida</taxon>
        <taxon>eudicotyledons</taxon>
        <taxon>Gunneridae</taxon>
        <taxon>Pentapetalae</taxon>
        <taxon>rosids</taxon>
        <taxon>fabids</taxon>
        <taxon>Fagales</taxon>
        <taxon>Fagaceae</taxon>
        <taxon>Fagus</taxon>
    </lineage>
</organism>
<dbReference type="AlphaFoldDB" id="A0A2N9F6Y6"/>
<name>A0A2N9F6Y6_FAGSY</name>
<keyword evidence="4 8" id="KW-1003">Cell membrane</keyword>
<dbReference type="PANTHER" id="PTHR36488:SF8">
    <property type="entry name" value="CASP-LIKE PROTEIN 1U1"/>
    <property type="match status" value="1"/>
</dbReference>
<sequence>MAAKNPYTCALRFTGCVATLSAALALGTARQIVYFSDKVSIRIEYSDLTSYRCLLVVNIIACVYSFAISLLPRNSLLWRSVVIVDAMLMALLASSNAAALGVVCLERNGNSHAGWERICGLAPHYCNHIIGAITASFLGVVTFTMLLFIAINNLLNPLLVQANVQAA</sequence>
<feature type="transmembrane region" description="Helical" evidence="8">
    <location>
        <begin position="49"/>
        <end position="71"/>
    </location>
</feature>
<proteinExistence type="inferred from homology"/>
<keyword evidence="6 8" id="KW-1133">Transmembrane helix</keyword>
<dbReference type="InterPro" id="IPR006459">
    <property type="entry name" value="CASP/CASPL"/>
</dbReference>
<evidence type="ECO:0000313" key="10">
    <source>
        <dbReference type="EMBL" id="SPC82544.1"/>
    </source>
</evidence>
<evidence type="ECO:0000256" key="6">
    <source>
        <dbReference type="ARBA" id="ARBA00022989"/>
    </source>
</evidence>
<keyword evidence="7 8" id="KW-0472">Membrane</keyword>
<dbReference type="Pfam" id="PF04535">
    <property type="entry name" value="CASP_dom"/>
    <property type="match status" value="1"/>
</dbReference>
<feature type="transmembrane region" description="Helical" evidence="8">
    <location>
        <begin position="129"/>
        <end position="151"/>
    </location>
</feature>
<reference evidence="10" key="1">
    <citation type="submission" date="2018-02" db="EMBL/GenBank/DDBJ databases">
        <authorList>
            <person name="Cohen D.B."/>
            <person name="Kent A.D."/>
        </authorList>
    </citation>
    <scope>NUCLEOTIDE SEQUENCE</scope>
</reference>
<dbReference type="InterPro" id="IPR044173">
    <property type="entry name" value="CASPL"/>
</dbReference>
<dbReference type="PANTHER" id="PTHR36488">
    <property type="entry name" value="CASP-LIKE PROTEIN 1U1"/>
    <property type="match status" value="1"/>
</dbReference>
<evidence type="ECO:0000259" key="9">
    <source>
        <dbReference type="Pfam" id="PF04535"/>
    </source>
</evidence>
<comment type="subunit">
    <text evidence="3 8">Homodimer and heterodimers.</text>
</comment>
<dbReference type="GO" id="GO:0005886">
    <property type="term" value="C:plasma membrane"/>
    <property type="evidence" value="ECO:0007669"/>
    <property type="project" value="UniProtKB-SubCell"/>
</dbReference>
<dbReference type="NCBIfam" id="TIGR01569">
    <property type="entry name" value="A_tha_TIGR01569"/>
    <property type="match status" value="1"/>
</dbReference>
<feature type="transmembrane region" description="Helical" evidence="8">
    <location>
        <begin position="83"/>
        <end position="103"/>
    </location>
</feature>
<comment type="similarity">
    <text evidence="2 8">Belongs to the Casparian strip membrane proteins (CASP) family.</text>
</comment>
<comment type="subcellular location">
    <subcellularLocation>
        <location evidence="1 8">Cell membrane</location>
        <topology evidence="1 8">Multi-pass membrane protein</topology>
    </subcellularLocation>
</comment>
<evidence type="ECO:0000256" key="2">
    <source>
        <dbReference type="ARBA" id="ARBA00007651"/>
    </source>
</evidence>